<keyword evidence="3" id="KW-1185">Reference proteome</keyword>
<comment type="caution">
    <text evidence="2">The sequence shown here is derived from an EMBL/GenBank/DDBJ whole genome shotgun (WGS) entry which is preliminary data.</text>
</comment>
<gene>
    <name evidence="2" type="ORF">Lalb_Chr06g0161601</name>
</gene>
<protein>
    <submittedName>
        <fullName evidence="2">Uncharacterized protein</fullName>
    </submittedName>
</protein>
<organism evidence="2 3">
    <name type="scientific">Lupinus albus</name>
    <name type="common">White lupine</name>
    <name type="synonym">Lupinus termis</name>
    <dbReference type="NCBI Taxonomy" id="3870"/>
    <lineage>
        <taxon>Eukaryota</taxon>
        <taxon>Viridiplantae</taxon>
        <taxon>Streptophyta</taxon>
        <taxon>Embryophyta</taxon>
        <taxon>Tracheophyta</taxon>
        <taxon>Spermatophyta</taxon>
        <taxon>Magnoliopsida</taxon>
        <taxon>eudicotyledons</taxon>
        <taxon>Gunneridae</taxon>
        <taxon>Pentapetalae</taxon>
        <taxon>rosids</taxon>
        <taxon>fabids</taxon>
        <taxon>Fabales</taxon>
        <taxon>Fabaceae</taxon>
        <taxon>Papilionoideae</taxon>
        <taxon>50 kb inversion clade</taxon>
        <taxon>genistoids sensu lato</taxon>
        <taxon>core genistoids</taxon>
        <taxon>Genisteae</taxon>
        <taxon>Lupinus</taxon>
    </lineage>
</organism>
<keyword evidence="1" id="KW-1133">Transmembrane helix</keyword>
<evidence type="ECO:0000313" key="3">
    <source>
        <dbReference type="Proteomes" id="UP000447434"/>
    </source>
</evidence>
<dbReference type="AlphaFoldDB" id="A0A6A4QCJ3"/>
<keyword evidence="1" id="KW-0472">Membrane</keyword>
<dbReference type="EMBL" id="WOCE01000006">
    <property type="protein sequence ID" value="KAE9611352.1"/>
    <property type="molecule type" value="Genomic_DNA"/>
</dbReference>
<dbReference type="Proteomes" id="UP000447434">
    <property type="component" value="Chromosome 6"/>
</dbReference>
<name>A0A6A4QCJ3_LUPAL</name>
<accession>A0A6A4QCJ3</accession>
<feature type="transmembrane region" description="Helical" evidence="1">
    <location>
        <begin position="31"/>
        <end position="53"/>
    </location>
</feature>
<feature type="transmembrane region" description="Helical" evidence="1">
    <location>
        <begin position="60"/>
        <end position="77"/>
    </location>
</feature>
<proteinExistence type="predicted"/>
<keyword evidence="1" id="KW-0812">Transmembrane</keyword>
<evidence type="ECO:0000313" key="2">
    <source>
        <dbReference type="EMBL" id="KAE9611352.1"/>
    </source>
</evidence>
<sequence length="104" mass="11932">MMNVNCKMVLMSIAMLYLCNRNSKLLHHFCLSSYCHYSTLLLLLFLFLLILLLHHHHLPLLLLLLLLLLLAVGRDGGGCGNTALIDVERLFIIDMMIKYYSAEI</sequence>
<evidence type="ECO:0000256" key="1">
    <source>
        <dbReference type="SAM" id="Phobius"/>
    </source>
</evidence>
<reference evidence="3" key="1">
    <citation type="journal article" date="2020" name="Nat. Commun.">
        <title>Genome sequence of the cluster root forming white lupin.</title>
        <authorList>
            <person name="Hufnagel B."/>
            <person name="Marques A."/>
            <person name="Soriano A."/>
            <person name="Marques L."/>
            <person name="Divol F."/>
            <person name="Doumas P."/>
            <person name="Sallet E."/>
            <person name="Mancinotti D."/>
            <person name="Carrere S."/>
            <person name="Marande W."/>
            <person name="Arribat S."/>
            <person name="Keller J."/>
            <person name="Huneau C."/>
            <person name="Blein T."/>
            <person name="Aime D."/>
            <person name="Laguerre M."/>
            <person name="Taylor J."/>
            <person name="Schubert V."/>
            <person name="Nelson M."/>
            <person name="Geu-Flores F."/>
            <person name="Crespi M."/>
            <person name="Gallardo-Guerrero K."/>
            <person name="Delaux P.-M."/>
            <person name="Salse J."/>
            <person name="Berges H."/>
            <person name="Guyot R."/>
            <person name="Gouzy J."/>
            <person name="Peret B."/>
        </authorList>
    </citation>
    <scope>NUCLEOTIDE SEQUENCE [LARGE SCALE GENOMIC DNA]</scope>
    <source>
        <strain evidence="3">cv. Amiga</strain>
    </source>
</reference>